<evidence type="ECO:0000256" key="15">
    <source>
        <dbReference type="SAM" id="MobiDB-lite"/>
    </source>
</evidence>
<dbReference type="FunFam" id="1.10.150.50:FF:000028">
    <property type="entry name" value="caskin-2 isoform X2"/>
    <property type="match status" value="1"/>
</dbReference>
<evidence type="ECO:0000256" key="8">
    <source>
        <dbReference type="ARBA" id="ARBA00023274"/>
    </source>
</evidence>
<evidence type="ECO:0000256" key="1">
    <source>
        <dbReference type="ARBA" id="ARBA00004123"/>
    </source>
</evidence>
<dbReference type="Gene3D" id="2.30.30.570">
    <property type="match status" value="2"/>
</dbReference>
<dbReference type="Pfam" id="PF17794">
    <property type="entry name" value="Vault_2"/>
    <property type="match status" value="2"/>
</dbReference>
<feature type="repeat" description="MVP" evidence="13">
    <location>
        <begin position="1269"/>
        <end position="1321"/>
    </location>
</feature>
<dbReference type="PROSITE" id="PS50088">
    <property type="entry name" value="ANK_REPEAT"/>
    <property type="match status" value="2"/>
</dbReference>
<feature type="repeat" description="MVP" evidence="13">
    <location>
        <begin position="1322"/>
        <end position="1376"/>
    </location>
</feature>
<feature type="domain" description="SAM" evidence="17">
    <location>
        <begin position="408"/>
        <end position="472"/>
    </location>
</feature>
<reference evidence="18 19" key="1">
    <citation type="submission" date="2019-06" db="EMBL/GenBank/DDBJ databases">
        <title>Draft genomes of female and male turbot (Scophthalmus maximus).</title>
        <authorList>
            <person name="Xu H."/>
            <person name="Xu X.-W."/>
            <person name="Shao C."/>
            <person name="Chen S."/>
        </authorList>
    </citation>
    <scope>NUCLEOTIDE SEQUENCE [LARGE SCALE GENOMIC DNA]</scope>
    <source>
        <strain evidence="18">Ysfricsl-2016a</strain>
        <tissue evidence="18">Blood</tissue>
    </source>
</reference>
<dbReference type="FunFam" id="2.30.30.550:FF:000001">
    <property type="entry name" value="major vault protein-like"/>
    <property type="match status" value="3"/>
</dbReference>
<dbReference type="FunFam" id="2.30.30.560:FF:000001">
    <property type="entry name" value="major vault protein-like"/>
    <property type="match status" value="1"/>
</dbReference>
<feature type="compositionally biased region" description="Basic and acidic residues" evidence="15">
    <location>
        <begin position="852"/>
        <end position="861"/>
    </location>
</feature>
<evidence type="ECO:0000313" key="18">
    <source>
        <dbReference type="EMBL" id="KAF0033186.1"/>
    </source>
</evidence>
<feature type="domain" description="SAM" evidence="17">
    <location>
        <begin position="339"/>
        <end position="402"/>
    </location>
</feature>
<keyword evidence="6" id="KW-0677">Repeat</keyword>
<dbReference type="SMART" id="SM00454">
    <property type="entry name" value="SAM"/>
    <property type="match status" value="2"/>
</dbReference>
<dbReference type="InterPro" id="IPR035498">
    <property type="entry name" value="Caskin1/2_SAM_2"/>
</dbReference>
<dbReference type="CDD" id="cd12063">
    <property type="entry name" value="SH3_Caskin2"/>
    <property type="match status" value="1"/>
</dbReference>
<dbReference type="Pfam" id="PF17796">
    <property type="entry name" value="Vault_4"/>
    <property type="match status" value="1"/>
</dbReference>
<feature type="compositionally biased region" description="Low complexity" evidence="15">
    <location>
        <begin position="236"/>
        <end position="252"/>
    </location>
</feature>
<dbReference type="SMART" id="SM00248">
    <property type="entry name" value="ANK"/>
    <property type="match status" value="3"/>
</dbReference>
<evidence type="ECO:0000256" key="12">
    <source>
        <dbReference type="PROSITE-ProRule" id="PRU00192"/>
    </source>
</evidence>
<evidence type="ECO:0000259" key="16">
    <source>
        <dbReference type="PROSITE" id="PS50002"/>
    </source>
</evidence>
<dbReference type="FunFam" id="2.30.30.570:FF:000002">
    <property type="entry name" value="Major vault protein-alpha"/>
    <property type="match status" value="1"/>
</dbReference>
<dbReference type="Gene3D" id="6.20.380.10">
    <property type="match status" value="1"/>
</dbReference>
<dbReference type="InterPro" id="IPR002110">
    <property type="entry name" value="Ankyrin_rpt"/>
</dbReference>
<feature type="domain" description="SH3" evidence="16">
    <location>
        <begin position="162"/>
        <end position="228"/>
    </location>
</feature>
<evidence type="ECO:0000256" key="10">
    <source>
        <dbReference type="ARBA" id="ARBA00025889"/>
    </source>
</evidence>
<dbReference type="Pfam" id="PF16907">
    <property type="entry name" value="Caskin-Pro-rich"/>
    <property type="match status" value="1"/>
</dbReference>
<feature type="region of interest" description="Disordered" evidence="15">
    <location>
        <begin position="630"/>
        <end position="1001"/>
    </location>
</feature>
<dbReference type="Proteomes" id="UP000438429">
    <property type="component" value="Unassembled WGS sequence"/>
</dbReference>
<dbReference type="FunFam" id="1.10.150.50:FF:000032">
    <property type="entry name" value="caskin-1 isoform X1"/>
    <property type="match status" value="1"/>
</dbReference>
<evidence type="ECO:0000256" key="5">
    <source>
        <dbReference type="ARBA" id="ARBA00022490"/>
    </source>
</evidence>
<dbReference type="InterPro" id="IPR035499">
    <property type="entry name" value="Caskin2_SH3"/>
</dbReference>
<keyword evidence="14" id="KW-0175">Coiled coil</keyword>
<feature type="repeat" description="ANK" evidence="11">
    <location>
        <begin position="75"/>
        <end position="107"/>
    </location>
</feature>
<protein>
    <recommendedName>
        <fullName evidence="3">Major vault protein</fullName>
    </recommendedName>
</protein>
<dbReference type="InterPro" id="IPR013761">
    <property type="entry name" value="SAM/pointed_sf"/>
</dbReference>
<evidence type="ECO:0000259" key="17">
    <source>
        <dbReference type="PROSITE" id="PS50105"/>
    </source>
</evidence>
<name>A0A6A4SDG7_SCOMX</name>
<dbReference type="Pfam" id="PF17795">
    <property type="entry name" value="Vault_3"/>
    <property type="match status" value="1"/>
</dbReference>
<keyword evidence="8 13" id="KW-0687">Ribonucleoprotein</keyword>
<dbReference type="FunFam" id="3.30.479.30:FF:000010">
    <property type="entry name" value="major vault protein-like"/>
    <property type="match status" value="1"/>
</dbReference>
<feature type="repeat" description="MVP" evidence="13">
    <location>
        <begin position="1216"/>
        <end position="1268"/>
    </location>
</feature>
<dbReference type="PANTHER" id="PTHR14165">
    <property type="entry name" value="MAJOR VAULT PROTEIN"/>
    <property type="match status" value="1"/>
</dbReference>
<keyword evidence="11" id="KW-0040">ANK repeat</keyword>
<dbReference type="InterPro" id="IPR035497">
    <property type="entry name" value="Caskin1/2_SAM_1"/>
</dbReference>
<evidence type="ECO:0000256" key="14">
    <source>
        <dbReference type="SAM" id="Coils"/>
    </source>
</evidence>
<feature type="repeat" description="MVP" evidence="13">
    <location>
        <begin position="1155"/>
        <end position="1215"/>
    </location>
</feature>
<organism evidence="18 19">
    <name type="scientific">Scophthalmus maximus</name>
    <name type="common">Turbot</name>
    <name type="synonym">Psetta maxima</name>
    <dbReference type="NCBI Taxonomy" id="52904"/>
    <lineage>
        <taxon>Eukaryota</taxon>
        <taxon>Metazoa</taxon>
        <taxon>Chordata</taxon>
        <taxon>Craniata</taxon>
        <taxon>Vertebrata</taxon>
        <taxon>Euteleostomi</taxon>
        <taxon>Actinopterygii</taxon>
        <taxon>Neopterygii</taxon>
        <taxon>Teleostei</taxon>
        <taxon>Neoteleostei</taxon>
        <taxon>Acanthomorphata</taxon>
        <taxon>Carangaria</taxon>
        <taxon>Pleuronectiformes</taxon>
        <taxon>Pleuronectoidei</taxon>
        <taxon>Scophthalmidae</taxon>
        <taxon>Scophthalmus</taxon>
    </lineage>
</organism>
<dbReference type="InterPro" id="IPR001660">
    <property type="entry name" value="SAM"/>
</dbReference>
<dbReference type="InterPro" id="IPR036013">
    <property type="entry name" value="Band_7/SPFH_dom_sf"/>
</dbReference>
<dbReference type="InterPro" id="IPR036028">
    <property type="entry name" value="SH3-like_dom_sf"/>
</dbReference>
<dbReference type="Gene3D" id="1.25.40.20">
    <property type="entry name" value="Ankyrin repeat-containing domain"/>
    <property type="match status" value="1"/>
</dbReference>
<dbReference type="InterPro" id="IPR036770">
    <property type="entry name" value="Ankyrin_rpt-contain_sf"/>
</dbReference>
<feature type="compositionally biased region" description="Polar residues" evidence="15">
    <location>
        <begin position="657"/>
        <end position="675"/>
    </location>
</feature>
<dbReference type="FunFam" id="2.30.30.620:FF:000002">
    <property type="entry name" value="Major vault protein"/>
    <property type="match status" value="1"/>
</dbReference>
<dbReference type="InterPro" id="IPR002499">
    <property type="entry name" value="Vault_N"/>
</dbReference>
<dbReference type="SUPFAM" id="SSF47769">
    <property type="entry name" value="SAM/Pointed domain"/>
    <property type="match status" value="2"/>
</dbReference>
<dbReference type="InterPro" id="IPR032232">
    <property type="entry name" value="Caskin1-CID"/>
</dbReference>
<feature type="region of interest" description="Disordered" evidence="15">
    <location>
        <begin position="1544"/>
        <end position="1565"/>
    </location>
</feature>
<dbReference type="SUPFAM" id="SSF50044">
    <property type="entry name" value="SH3-domain"/>
    <property type="match status" value="1"/>
</dbReference>
<dbReference type="PROSITE" id="PS50297">
    <property type="entry name" value="ANK_REP_REGION"/>
    <property type="match status" value="2"/>
</dbReference>
<dbReference type="Gene3D" id="1.10.150.50">
    <property type="entry name" value="Transcription Factor, Ets-1"/>
    <property type="match status" value="2"/>
</dbReference>
<dbReference type="SMART" id="SM00326">
    <property type="entry name" value="SH3"/>
    <property type="match status" value="1"/>
</dbReference>
<comment type="function">
    <text evidence="9">Required for normal vault structure. Vaults are multi-subunit structures that may act as scaffolds for proteins involved in signal transduction. Vaults may also play a role in nucleo-cytoplasmic transport.</text>
</comment>
<feature type="compositionally biased region" description="Polar residues" evidence="15">
    <location>
        <begin position="725"/>
        <end position="743"/>
    </location>
</feature>
<dbReference type="Pfam" id="PF00536">
    <property type="entry name" value="SAM_1"/>
    <property type="match status" value="2"/>
</dbReference>
<dbReference type="GO" id="GO:0005737">
    <property type="term" value="C:cytoplasm"/>
    <property type="evidence" value="ECO:0007669"/>
    <property type="project" value="UniProtKB-SubCell"/>
</dbReference>
<comment type="subunit">
    <text evidence="10">The vault ribonucleoprotein particle is a huge (400 A x 670 A) cage structure of 12.9 MDa. It consists of a dimer of half-vaults, with each half-vault comprising 39 identical major vault protein (MVP) chains, PARP4 and one or more vault RNAs (vRNAs).</text>
</comment>
<dbReference type="EMBL" id="VEVO01000013">
    <property type="protein sequence ID" value="KAF0033186.1"/>
    <property type="molecule type" value="Genomic_DNA"/>
</dbReference>
<dbReference type="InterPro" id="IPR043179">
    <property type="entry name" value="Vault_2_sf"/>
</dbReference>
<comment type="caution">
    <text evidence="18">The sequence shown here is derived from an EMBL/GenBank/DDBJ whole genome shotgun (WGS) entry which is preliminary data.</text>
</comment>
<dbReference type="InterPro" id="IPR043023">
    <property type="entry name" value="MVP_rep_sf"/>
</dbReference>
<dbReference type="Pfam" id="PF16632">
    <property type="entry name" value="Caskin-tail"/>
    <property type="match status" value="1"/>
</dbReference>
<dbReference type="FunFam" id="2.30.30.40:FF:000062">
    <property type="entry name" value="caskin-2 isoform X1"/>
    <property type="match status" value="1"/>
</dbReference>
<evidence type="ECO:0000256" key="13">
    <source>
        <dbReference type="PROSITE-ProRule" id="PRU00571"/>
    </source>
</evidence>
<comment type="subcellular location">
    <subcellularLocation>
        <location evidence="2 13">Cytoplasm</location>
    </subcellularLocation>
    <subcellularLocation>
        <location evidence="1">Nucleus</location>
    </subcellularLocation>
</comment>
<feature type="compositionally biased region" description="Low complexity" evidence="15">
    <location>
        <begin position="761"/>
        <end position="775"/>
    </location>
</feature>
<feature type="region of interest" description="Disordered" evidence="15">
    <location>
        <begin position="551"/>
        <end position="610"/>
    </location>
</feature>
<feature type="region of interest" description="Disordered" evidence="15">
    <location>
        <begin position="229"/>
        <end position="286"/>
    </location>
</feature>
<feature type="repeat" description="ANK" evidence="11">
    <location>
        <begin position="17"/>
        <end position="49"/>
    </location>
</feature>
<dbReference type="Pfam" id="PF12796">
    <property type="entry name" value="Ank_2"/>
    <property type="match status" value="1"/>
</dbReference>
<proteinExistence type="predicted"/>
<dbReference type="InterPro" id="IPR032117">
    <property type="entry name" value="Caskin_C"/>
</dbReference>
<dbReference type="Pfam" id="PF16600">
    <property type="entry name" value="Caskin1-CID"/>
    <property type="match status" value="1"/>
</dbReference>
<feature type="compositionally biased region" description="Acidic residues" evidence="15">
    <location>
        <begin position="693"/>
        <end position="702"/>
    </location>
</feature>
<evidence type="ECO:0000256" key="3">
    <source>
        <dbReference type="ARBA" id="ARBA00018296"/>
    </source>
</evidence>
<dbReference type="Gene3D" id="6.10.250.720">
    <property type="match status" value="2"/>
</dbReference>
<dbReference type="CDD" id="cd06503">
    <property type="entry name" value="ATP-synt_Fo_b"/>
    <property type="match status" value="1"/>
</dbReference>
<dbReference type="InterPro" id="IPR041136">
    <property type="entry name" value="Vault_4"/>
</dbReference>
<evidence type="ECO:0000256" key="6">
    <source>
        <dbReference type="ARBA" id="ARBA00022737"/>
    </source>
</evidence>
<feature type="repeat" description="MVP" evidence="13">
    <location>
        <begin position="1378"/>
        <end position="1426"/>
    </location>
</feature>
<evidence type="ECO:0000256" key="4">
    <source>
        <dbReference type="ARBA" id="ARBA00022443"/>
    </source>
</evidence>
<dbReference type="InterPro" id="IPR040989">
    <property type="entry name" value="Vault_3"/>
</dbReference>
<keyword evidence="5 13" id="KW-0963">Cytoplasm</keyword>
<dbReference type="PROSITE" id="PS50105">
    <property type="entry name" value="SAM_DOMAIN"/>
    <property type="match status" value="2"/>
</dbReference>
<dbReference type="Pfam" id="PF11978">
    <property type="entry name" value="MVP_shoulder"/>
    <property type="match status" value="1"/>
</dbReference>
<feature type="repeat" description="MVP" evidence="13">
    <location>
        <begin position="1427"/>
        <end position="1496"/>
    </location>
</feature>
<dbReference type="Gene3D" id="2.30.30.560">
    <property type="match status" value="2"/>
</dbReference>
<keyword evidence="7" id="KW-0539">Nucleus</keyword>
<feature type="repeat" description="MVP" evidence="13">
    <location>
        <begin position="1497"/>
        <end position="1550"/>
    </location>
</feature>
<gene>
    <name evidence="18" type="ORF">F2P81_015476</name>
</gene>
<evidence type="ECO:0000256" key="7">
    <source>
        <dbReference type="ARBA" id="ARBA00023242"/>
    </source>
</evidence>
<dbReference type="CDD" id="cd09497">
    <property type="entry name" value="SAM_caskin1_2_repeat1"/>
    <property type="match status" value="1"/>
</dbReference>
<dbReference type="Gene3D" id="3.30.479.30">
    <property type="entry name" value="Band 7 domain"/>
    <property type="match status" value="1"/>
</dbReference>
<dbReference type="Gene3D" id="2.30.30.620">
    <property type="match status" value="1"/>
</dbReference>
<dbReference type="GO" id="GO:0005634">
    <property type="term" value="C:nucleus"/>
    <property type="evidence" value="ECO:0007669"/>
    <property type="project" value="UniProtKB-SubCell"/>
</dbReference>
<evidence type="ECO:0000256" key="2">
    <source>
        <dbReference type="ARBA" id="ARBA00004496"/>
    </source>
</evidence>
<evidence type="ECO:0000313" key="19">
    <source>
        <dbReference type="Proteomes" id="UP000438429"/>
    </source>
</evidence>
<dbReference type="InterPro" id="IPR001452">
    <property type="entry name" value="SH3_domain"/>
</dbReference>
<dbReference type="PROSITE" id="PS50002">
    <property type="entry name" value="SH3"/>
    <property type="match status" value="1"/>
</dbReference>
<feature type="compositionally biased region" description="Low complexity" evidence="15">
    <location>
        <begin position="630"/>
        <end position="647"/>
    </location>
</feature>
<dbReference type="FunFam" id="2.30.30.560:FF:000002">
    <property type="entry name" value="Major vault protein-alpha"/>
    <property type="match status" value="1"/>
</dbReference>
<keyword evidence="4 12" id="KW-0728">SH3 domain</keyword>
<dbReference type="Pfam" id="PF01505">
    <property type="entry name" value="Vault"/>
    <property type="match status" value="4"/>
</dbReference>
<dbReference type="FunFam" id="2.30.30.570:FF:000001">
    <property type="entry name" value="major vault protein-like"/>
    <property type="match status" value="1"/>
</dbReference>
<feature type="compositionally biased region" description="Low complexity" evidence="15">
    <location>
        <begin position="871"/>
        <end position="883"/>
    </location>
</feature>
<dbReference type="PANTHER" id="PTHR14165:SF3">
    <property type="entry name" value="MAJOR VAULT PROTEIN"/>
    <property type="match status" value="1"/>
</dbReference>
<dbReference type="Gene3D" id="2.30.30.40">
    <property type="entry name" value="SH3 Domains"/>
    <property type="match status" value="1"/>
</dbReference>
<dbReference type="PROSITE" id="PS51224">
    <property type="entry name" value="MVP"/>
    <property type="match status" value="7"/>
</dbReference>
<feature type="compositionally biased region" description="Polar residues" evidence="15">
    <location>
        <begin position="551"/>
        <end position="588"/>
    </location>
</feature>
<feature type="coiled-coil region" evidence="14">
    <location>
        <begin position="1845"/>
        <end position="1882"/>
    </location>
</feature>
<evidence type="ECO:0000256" key="11">
    <source>
        <dbReference type="PROSITE-ProRule" id="PRU00023"/>
    </source>
</evidence>
<dbReference type="InterPro" id="IPR041139">
    <property type="entry name" value="MVP_rep_dom"/>
</dbReference>
<accession>A0A6A4SDG7</accession>
<dbReference type="CDD" id="cd09498">
    <property type="entry name" value="SAM_caskin1_2_repeat2"/>
    <property type="match status" value="1"/>
</dbReference>
<feature type="compositionally biased region" description="Polar residues" evidence="15">
    <location>
        <begin position="253"/>
        <end position="262"/>
    </location>
</feature>
<dbReference type="InterPro" id="IPR021870">
    <property type="entry name" value="MVP_shoulder"/>
</dbReference>
<dbReference type="InterPro" id="IPR041134">
    <property type="entry name" value="Vault_2"/>
</dbReference>
<feature type="coiled-coil region" evidence="14">
    <location>
        <begin position="1770"/>
        <end position="1810"/>
    </location>
</feature>
<evidence type="ECO:0000256" key="9">
    <source>
        <dbReference type="ARBA" id="ARBA00024814"/>
    </source>
</evidence>
<dbReference type="InterPro" id="IPR039059">
    <property type="entry name" value="MVP"/>
</dbReference>
<dbReference type="SUPFAM" id="SSF48403">
    <property type="entry name" value="Ankyrin repeat"/>
    <property type="match status" value="1"/>
</dbReference>
<sequence length="2132" mass="235027">MWKLPKPTLPLSQFQIQRFSALHHAALTGTTELLSALLEAQASVDVKDSNAWQGKAESVLTLLRSGASVNGVSLDGHIPLHLAAQYGHFEVSEMLLQHQSNPCLVNKAKKTPLDLACEFGRVKAGVDVNIRNTYNQTALDIVNQFTTSHASKEIKQLLRDATGVLQVRALKDYWNLHDPTALNIRAGDIIMVMEQHVDGRWKGHIHDSPRGTDRVGFFPPSIVEVISRRNAGDRNSVGSTGSVGSTRSAGSGQSTESNSAPNGVQHHTGHHDNKAAPPAADCGSDQPAEFVRYSEQQQLISDVVAAGLTPRRQTVTVQRPAEQSFSPQFVRPQQLLEGKDAEAIYQWLSEFQLEQYTGNFISVGYDVPTISRMTPEDLTAIGVTKPGHRKKISMEINNLNIPEWLPEYIPSDLVEWLSAIGLPQYHKQLSENGYDSISIVRDLTWEDLQEIGITKLGHQKKLMLAVKKLCDIHRAILLAESGGGTLRRKGPGALHLVTIEPADSAGECSSPHTPKMLSFQDSELSAELQTAMSSHYGGCEDGLAIKNAVGMSQSQESIDTRSRGSGRSQEPPTASISPHSWSQESMDNSPAKERNIPEGWDQRPLQQQPLPKQVPLGTATVFKYPAVPAKPKLSGSPGPSPHGSPALKGFSYLHSHCGSTDLSSSPRPEGQTRTLNLPKKRSQSMTRYALSDGEPDEDEDEPAVPSGNLLSYATLTRKPGRSQLARLQSSPEKNGNVGRSQSFAVRARKKGPPPPPPKRLSSVSSTTSGELSDSSPTSSEGRVVTDSPGSVRSIMASLEGSTEGRNSPGPRPDLVHQEPPPPSLISAGQEPREATGVRRRVQSECILTHTSAEPDRGVKSDSEEEESKGPSLEGSSSPQNSSSECIPFAEEGNLTIKQRPKAPGPPRAEAVLEPPEKPAAKNLELPEFNLKESDTVKRRHKPKDKEQEGGSPSREGAGSRPPSQCQEEVSLRISEAGPQRPSSPASGSIKPPLSPKPAVAPKPVRHSLLAAQESSCGTEVVQQRLDQTSTSLEAALKAVERKLNLEDNSDGHAHFFFRVPAGRGRTRPASLTPLRTVTGTRVTFWTMSKKPGNRGPEGEGPMEASIIRIPPHHYIHVLDQNTNIARVEIGPLTYIRQDNERVLFAPVRMIIVPPRHYCVVANPVSRDDNGQVLFDQSGQAKLRHADLEIRLSQDPFPLYPGEDVQQDVTALQIVYPDTALRLQALLDFQETGGEKRVAGDEWLFEGPGTYIPRKEVAVLETIKATVIRENQAIRLRARKEGVDRGGVQRVTGEEWLVSKVGAYLPGAHEEVIDIVNAFILTDKKALHVRALRPFKDTGGRDRRTGEEWLVTMADREAHIPSVAEEVVGVVDVTTLSSRQYCVILDPVGPDGKPQLGQKRVVKGERSFFLQPGELLEHGIQDVYVLSEEEGLVLRAVEAFNDTEEAEEQPVQERAKRSRRSGVLRRPGDRWMLRGPIEYVPPTSVEVMLTRHAIPLDENEGIYVRDIKTGKVRAVIGHTYMLTHDEELWPKDLPAKVETLLASPHDPLADRSDRTMTGSSQPRDKTRVVSYRVPHNAAVQVYDYREKKARVVFGPEMVMLGPDEQFTVLSLSGDKPKRANVIKAICLLLGPDFCTDIITIETADHARLQLQLSYNWHFELKSPADAADATALFSVPDFVGDACKAIASRVRGAVASVQFDDFHKNSNRIICSSVFGFDEKLAVRSCLRFPQNNLVISSVDIQSVEPVDQRTRDALQKSVQLAIEITTNSQEAAARHEAERLEQEARGKLERQRITDQAEAERTRKELLELEALSAAVESTGAAKAEAQSRAEAARIQGEAAVNEAKLKAEAQRIEAEGELQRLAKAREQELSYKKEMDHLEVEKQERLAQIESQRFRELVQSLGSDTLKEMARAGPELQEGELQRLAKAREQELSYKKEMDHLEVEKQERLAQIESQRFRELVQSLGSDTLKEMARAGPELQVKMLQALGLKSTLITDGSSPINLFTTANGLLGALPGQGHILSFSGDASSIFILVYDLKPILPCQIKKKNILVSGRISEDQNRSESNRFILRPVTLICGWLRFKNIVTDTVPVELEVEDCIHCNILHINIMITIRRYNWKHFKYGNVKYENG</sequence>
<dbReference type="CDD" id="cd08825">
    <property type="entry name" value="MVP_shoulder"/>
    <property type="match status" value="1"/>
</dbReference>
<dbReference type="GO" id="GO:1990904">
    <property type="term" value="C:ribonucleoprotein complex"/>
    <property type="evidence" value="ECO:0007669"/>
    <property type="project" value="UniProtKB-UniRule"/>
</dbReference>
<dbReference type="Gene3D" id="2.30.30.550">
    <property type="entry name" value="Major Vault Protein repeat"/>
    <property type="match status" value="4"/>
</dbReference>